<reference evidence="1 2" key="1">
    <citation type="submission" date="2024-09" db="EMBL/GenBank/DDBJ databases">
        <authorList>
            <person name="Sun Q."/>
            <person name="Mori K."/>
        </authorList>
    </citation>
    <scope>NUCLEOTIDE SEQUENCE [LARGE SCALE GENOMIC DNA]</scope>
    <source>
        <strain evidence="1 2">JCM 9626</strain>
    </source>
</reference>
<accession>A0ABV5K8D5</accession>
<proteinExistence type="predicted"/>
<comment type="caution">
    <text evidence="1">The sequence shown here is derived from an EMBL/GenBank/DDBJ whole genome shotgun (WGS) entry which is preliminary data.</text>
</comment>
<dbReference type="Gene3D" id="1.10.287.1060">
    <property type="entry name" value="ESAT-6-like"/>
    <property type="match status" value="1"/>
</dbReference>
<gene>
    <name evidence="1" type="ORF">ACFFRI_06285</name>
</gene>
<evidence type="ECO:0000313" key="1">
    <source>
        <dbReference type="EMBL" id="MFB9312647.1"/>
    </source>
</evidence>
<dbReference type="Proteomes" id="UP001589750">
    <property type="component" value="Unassembled WGS sequence"/>
</dbReference>
<evidence type="ECO:0000313" key="2">
    <source>
        <dbReference type="Proteomes" id="UP001589750"/>
    </source>
</evidence>
<keyword evidence="2" id="KW-1185">Reference proteome</keyword>
<name>A0ABV5K8D5_9ACTN</name>
<dbReference type="EMBL" id="JBHMDG010000008">
    <property type="protein sequence ID" value="MFB9312647.1"/>
    <property type="molecule type" value="Genomic_DNA"/>
</dbReference>
<protein>
    <submittedName>
        <fullName evidence="1">WXG100 family type VII secretion target</fullName>
    </submittedName>
</protein>
<sequence>MAGLIGADVEALERLAADFGDGAQELRDLSARIAGSIEAARDWHGPDADRCKNEWGTFAQERMAGVSDALATAGKLLAQNAQEQEQASGSGAAGGAAAGYGVMKLLTDLNTIKNFLMKPISAVLKAKSLVDFLKLLRMKVLGELLSSVKVAEALKVLMQGAKEGGFLAKIGLPGLGKLLGKAFLPLTAISGVVDVFTGGGYDGWRGWATRGFGLAGAAGAATLLIGGAALVASAPVTATVAAVAVTAYGLWSAGNYVVDHWSTIRDTATRVTTQIGETAGRAWDGISSGYESAIGWARGLLGGGARPAGAGA</sequence>
<dbReference type="RefSeq" id="WP_140008176.1">
    <property type="nucleotide sequence ID" value="NZ_JBHMDG010000008.1"/>
</dbReference>
<organism evidence="1 2">
    <name type="scientific">Nocardioides plantarum</name>
    <dbReference type="NCBI Taxonomy" id="29299"/>
    <lineage>
        <taxon>Bacteria</taxon>
        <taxon>Bacillati</taxon>
        <taxon>Actinomycetota</taxon>
        <taxon>Actinomycetes</taxon>
        <taxon>Propionibacteriales</taxon>
        <taxon>Nocardioidaceae</taxon>
        <taxon>Nocardioides</taxon>
    </lineage>
</organism>